<evidence type="ECO:0000259" key="10">
    <source>
        <dbReference type="PROSITE" id="PS50011"/>
    </source>
</evidence>
<dbReference type="InterPro" id="IPR036910">
    <property type="entry name" value="HMG_box_dom_sf"/>
</dbReference>
<reference evidence="11" key="1">
    <citation type="submission" date="2022-10" db="EMBL/GenBank/DDBJ databases">
        <authorList>
            <person name="Chen Y."/>
            <person name="Dougan E. K."/>
            <person name="Chan C."/>
            <person name="Rhodes N."/>
            <person name="Thang M."/>
        </authorList>
    </citation>
    <scope>NUCLEOTIDE SEQUENCE</scope>
</reference>
<dbReference type="Gene3D" id="1.25.40.20">
    <property type="entry name" value="Ankyrin repeat-containing domain"/>
    <property type="match status" value="1"/>
</dbReference>
<reference evidence="12" key="2">
    <citation type="submission" date="2024-04" db="EMBL/GenBank/DDBJ databases">
        <authorList>
            <person name="Chen Y."/>
            <person name="Shah S."/>
            <person name="Dougan E. K."/>
            <person name="Thang M."/>
            <person name="Chan C."/>
        </authorList>
    </citation>
    <scope>NUCLEOTIDE SEQUENCE [LARGE SCALE GENOMIC DNA]</scope>
</reference>
<dbReference type="Proteomes" id="UP001152797">
    <property type="component" value="Unassembled WGS sequence"/>
</dbReference>
<dbReference type="PROSITE" id="PS00107">
    <property type="entry name" value="PROTEIN_KINASE_ATP"/>
    <property type="match status" value="1"/>
</dbReference>
<feature type="signal peptide" evidence="9">
    <location>
        <begin position="1"/>
        <end position="20"/>
    </location>
</feature>
<dbReference type="InterPro" id="IPR004344">
    <property type="entry name" value="TTL/TTLL_fam"/>
</dbReference>
<feature type="region of interest" description="Disordered" evidence="8">
    <location>
        <begin position="1441"/>
        <end position="1485"/>
    </location>
</feature>
<dbReference type="Pfam" id="PF09409">
    <property type="entry name" value="PUB"/>
    <property type="match status" value="1"/>
</dbReference>
<evidence type="ECO:0000256" key="1">
    <source>
        <dbReference type="ARBA" id="ARBA00022598"/>
    </source>
</evidence>
<keyword evidence="2 7" id="KW-0547">Nucleotide-binding</keyword>
<evidence type="ECO:0000256" key="3">
    <source>
        <dbReference type="ARBA" id="ARBA00022840"/>
    </source>
</evidence>
<evidence type="ECO:0000256" key="2">
    <source>
        <dbReference type="ARBA" id="ARBA00022741"/>
    </source>
</evidence>
<protein>
    <recommendedName>
        <fullName evidence="4">Tubulin--tyrosine ligase-like protein 5</fullName>
    </recommendedName>
</protein>
<dbReference type="PANTHER" id="PTHR12241:SF145">
    <property type="entry name" value="TUBULIN POLYGLUTAMYLASE TTLL5"/>
    <property type="match status" value="1"/>
</dbReference>
<feature type="domain" description="Protein kinase" evidence="10">
    <location>
        <begin position="934"/>
        <end position="1341"/>
    </location>
</feature>
<feature type="region of interest" description="Disordered" evidence="8">
    <location>
        <begin position="2718"/>
        <end position="2765"/>
    </location>
</feature>
<dbReference type="PROSITE" id="PS51221">
    <property type="entry name" value="TTL"/>
    <property type="match status" value="1"/>
</dbReference>
<dbReference type="InterPro" id="IPR036770">
    <property type="entry name" value="Ankyrin_rpt-contain_sf"/>
</dbReference>
<gene>
    <name evidence="11" type="ORF">C1SCF055_LOCUS30231</name>
</gene>
<evidence type="ECO:0000313" key="12">
    <source>
        <dbReference type="EMBL" id="CAL1157821.1"/>
    </source>
</evidence>
<evidence type="ECO:0000256" key="5">
    <source>
        <dbReference type="ARBA" id="ARBA00049274"/>
    </source>
</evidence>
<dbReference type="InterPro" id="IPR017441">
    <property type="entry name" value="Protein_kinase_ATP_BS"/>
</dbReference>
<evidence type="ECO:0000256" key="6">
    <source>
        <dbReference type="PROSITE-ProRule" id="PRU00023"/>
    </source>
</evidence>
<dbReference type="CDD" id="cd00084">
    <property type="entry name" value="HMG-box_SF"/>
    <property type="match status" value="1"/>
</dbReference>
<comment type="caution">
    <text evidence="11">The sequence shown here is derived from an EMBL/GenBank/DDBJ whole genome shotgun (WGS) entry which is preliminary data.</text>
</comment>
<dbReference type="InterPro" id="IPR036339">
    <property type="entry name" value="PUB-like_dom_sf"/>
</dbReference>
<dbReference type="SUPFAM" id="SSF56112">
    <property type="entry name" value="Protein kinase-like (PK-like)"/>
    <property type="match status" value="1"/>
</dbReference>
<evidence type="ECO:0000256" key="4">
    <source>
        <dbReference type="ARBA" id="ARBA00041448"/>
    </source>
</evidence>
<feature type="repeat" description="ANK" evidence="6">
    <location>
        <begin position="1218"/>
        <end position="1250"/>
    </location>
</feature>
<dbReference type="SUPFAM" id="SSF53335">
    <property type="entry name" value="S-adenosyl-L-methionine-dependent methyltransferases"/>
    <property type="match status" value="1"/>
</dbReference>
<dbReference type="CDD" id="cd00180">
    <property type="entry name" value="PKc"/>
    <property type="match status" value="1"/>
</dbReference>
<dbReference type="InterPro" id="IPR002110">
    <property type="entry name" value="Ankyrin_rpt"/>
</dbReference>
<dbReference type="SMART" id="SM00248">
    <property type="entry name" value="ANK"/>
    <property type="match status" value="3"/>
</dbReference>
<dbReference type="GO" id="GO:0015631">
    <property type="term" value="F:tubulin binding"/>
    <property type="evidence" value="ECO:0007669"/>
    <property type="project" value="TreeGrafter"/>
</dbReference>
<dbReference type="PROSITE" id="PS50011">
    <property type="entry name" value="PROTEIN_KINASE_DOM"/>
    <property type="match status" value="1"/>
</dbReference>
<dbReference type="Gene3D" id="1.10.510.10">
    <property type="entry name" value="Transferase(Phosphotransferase) domain 1"/>
    <property type="match status" value="1"/>
</dbReference>
<dbReference type="GO" id="GO:0036064">
    <property type="term" value="C:ciliary basal body"/>
    <property type="evidence" value="ECO:0007669"/>
    <property type="project" value="TreeGrafter"/>
</dbReference>
<dbReference type="GO" id="GO:0070740">
    <property type="term" value="F:tubulin-glutamic acid ligase activity"/>
    <property type="evidence" value="ECO:0007669"/>
    <property type="project" value="TreeGrafter"/>
</dbReference>
<feature type="compositionally biased region" description="Low complexity" evidence="8">
    <location>
        <begin position="903"/>
        <end position="914"/>
    </location>
</feature>
<dbReference type="Gene3D" id="1.20.58.2190">
    <property type="match status" value="1"/>
</dbReference>
<feature type="region of interest" description="Disordered" evidence="8">
    <location>
        <begin position="791"/>
        <end position="819"/>
    </location>
</feature>
<dbReference type="Pfam" id="PF03133">
    <property type="entry name" value="TTL"/>
    <property type="match status" value="1"/>
</dbReference>
<evidence type="ECO:0000256" key="8">
    <source>
        <dbReference type="SAM" id="MobiDB-lite"/>
    </source>
</evidence>
<feature type="compositionally biased region" description="Low complexity" evidence="8">
    <location>
        <begin position="1460"/>
        <end position="1485"/>
    </location>
</feature>
<dbReference type="SUPFAM" id="SSF47095">
    <property type="entry name" value="HMG-box"/>
    <property type="match status" value="1"/>
</dbReference>
<organism evidence="11">
    <name type="scientific">Cladocopium goreaui</name>
    <dbReference type="NCBI Taxonomy" id="2562237"/>
    <lineage>
        <taxon>Eukaryota</taxon>
        <taxon>Sar</taxon>
        <taxon>Alveolata</taxon>
        <taxon>Dinophyceae</taxon>
        <taxon>Suessiales</taxon>
        <taxon>Symbiodiniaceae</taxon>
        <taxon>Cladocopium</taxon>
    </lineage>
</organism>
<evidence type="ECO:0000256" key="7">
    <source>
        <dbReference type="PROSITE-ProRule" id="PRU10141"/>
    </source>
</evidence>
<comment type="catalytic activity">
    <reaction evidence="5">
        <text>L-glutamyl-[protein] + L-glutamate + ATP = gamma-L-glutamyl-L-glutamyl-[protein] + ADP + phosphate + H(+)</text>
        <dbReference type="Rhea" id="RHEA:60144"/>
        <dbReference type="Rhea" id="RHEA-COMP:10208"/>
        <dbReference type="Rhea" id="RHEA-COMP:15517"/>
        <dbReference type="ChEBI" id="CHEBI:15378"/>
        <dbReference type="ChEBI" id="CHEBI:29973"/>
        <dbReference type="ChEBI" id="CHEBI:29985"/>
        <dbReference type="ChEBI" id="CHEBI:30616"/>
        <dbReference type="ChEBI" id="CHEBI:43474"/>
        <dbReference type="ChEBI" id="CHEBI:143622"/>
        <dbReference type="ChEBI" id="CHEBI:456216"/>
    </reaction>
    <physiologicalReaction direction="left-to-right" evidence="5">
        <dbReference type="Rhea" id="RHEA:60145"/>
    </physiologicalReaction>
</comment>
<evidence type="ECO:0000313" key="11">
    <source>
        <dbReference type="EMBL" id="CAI4004446.1"/>
    </source>
</evidence>
<accession>A0A9P1D7H9</accession>
<dbReference type="SUPFAM" id="SSF56059">
    <property type="entry name" value="Glutathione synthetase ATP-binding domain-like"/>
    <property type="match status" value="1"/>
</dbReference>
<dbReference type="EMBL" id="CAMXCT010003435">
    <property type="protein sequence ID" value="CAI4004446.1"/>
    <property type="molecule type" value="Genomic_DNA"/>
</dbReference>
<dbReference type="GO" id="GO:0004672">
    <property type="term" value="F:protein kinase activity"/>
    <property type="evidence" value="ECO:0007669"/>
    <property type="project" value="InterPro"/>
</dbReference>
<dbReference type="InterPro" id="IPR018997">
    <property type="entry name" value="PUB_domain"/>
</dbReference>
<dbReference type="GO" id="GO:0000226">
    <property type="term" value="P:microtubule cytoskeleton organization"/>
    <property type="evidence" value="ECO:0007669"/>
    <property type="project" value="TreeGrafter"/>
</dbReference>
<evidence type="ECO:0000256" key="9">
    <source>
        <dbReference type="SAM" id="SignalP"/>
    </source>
</evidence>
<name>A0A9P1D7H9_9DINO</name>
<keyword evidence="9" id="KW-0732">Signal</keyword>
<dbReference type="SUPFAM" id="SSF48403">
    <property type="entry name" value="Ankyrin repeat"/>
    <property type="match status" value="1"/>
</dbReference>
<dbReference type="PROSITE" id="PS50088">
    <property type="entry name" value="ANK_REPEAT"/>
    <property type="match status" value="1"/>
</dbReference>
<sequence>MSFQYAASFLFFSQLPLLYQLFLLSSHPETNLTAATQDKDWLALLWEAGLSVTIQVRYCPDMIDFVKARNQASEGLKAINDVNLSETFAQFALLAKQLNVEKEADGAAHGLRFNNSPYNASMHKAAMGMIFLLEGDGGLFQKAMSKLELAYGREFLSNAYSKLSRLVSLCKQAATKENPTHAVAAWLVGMLHLALRLKLISAKQATEVWLFGDRKHGSSGFCQAFDFVAPLLQKLPEQEAQKCATVVANICKPEQCWLDFFVPEASEAGILQEEGEEQEEAPAAILGANKLNSLKAEFNKATGTLLELLVDLMRGEYLADCRTLAKENVKLAQAVSEVAVQAVPADDQQDSSSCSSLGFVKNLYLVVQAYDTNTKSVSLAAPLPTPSLIQSLNPSISSEQDAADRARAWKQVQSERRKFVTFSVVPKYTKEALNSAFRNSGKVWAHKGDLNTSHRLIVGSADLVTETSQEPWLTPSAPAADAWKAVAGFCVGLAGNTDFTFLFDGRMREIRRIHAPCLDEKKLPLFEDVVLTQTQTEELFVIYSGRCLPRAGRVRRVPLAARKVETCALRFPAQRTKIRTTKKENFTSCGEATTYQGTFSGVTFRPVSELPLINADDKKKILVPANQAVQVPETWKESHAEDVPLFWQECKPIELYLALLDEFKGQAVLDLTAGSGALMEACLTRGVQYHGICLNRDHMTWLQAVADRAACGLISIEGSTLFGEELAKLVKHHFADLLQRLVPTDDGAEELLEPKTSAVLAVLSKDSQSPMAAAAVVPRFRLTFKQPLQSGKLAKSKEAKRSRPCCKRKATSRRVAVSEGTVPKARNAFALFMKQHNTAKKGASKQEFQHEMQRIAKAWAKLTQSEKNTYKEKSRSEFTAQRDAMKRHGLPTRRMQNETVPKQQSQLSQLSQLSTQPVEDQDQALLRFGKITVMQGELPVGEGSYGTVLKGLMPYGRFCALKIFKGSKAMISLKQEVLIFNQIKDKLQEGMRQLFPSLLEVECKPQPFPYLALEFAGSSVSQVLIQNGAFTGSAMQRLAMQLRAALQALHSIRILHLDLKPANILWVQETSCMKLADFGMSEMMGIEAASIRFDGYVSAPYRPPELWNTSSGDICKHLRPCVDIWSFGCVLFECATASPLMAPLPPARSCNHSVNAWCRSWDGLRQARMMTEPAARRLQARMLRWVFKGSSCSGGDKLMRGRARTEKSVFYTNSRNQYSLSPLQLAASNAHTKTVEELCRYSADVNYAASQPLGSFKLRTALHMAAAGQCADIVRLLCHFAAKLEAFTDDGLSAVSVAAVHGNPKVVQALCLARADGRLRSPSSRPGGDNAMDLVELHALLSPTTPTAVASPRIATVAHGGEQLIQFESHSPNGVLVSVRFLWGAEVRKVFRVPNGGSLLLRAFDKGELAFRVTRAGDGGGSEAAVELEGSQLNQFLEATGSEPLPGLVPEQKRQKTSEPSETSETSQAPQAPQAAGSAAEPAAPVVEVSDAPMCFATGSGEWVDADPGACDREEELDELFEQSADADAGVAEVKDEEVPAHWTDTQREIFAELREMLIPAVRARKALETGDVADLDEAVTWLERHQNDEDIDVSPEMLRAREEEEVALAVLRLFTVPALHRLSCLQAVHRVLHNILVDPESSRVRQIRLTNLRFKERIGRFPAAVSLLNKIGFQAGDFWSSAYQREPCLEWRYPVGSANPMSQRMERAFSLLDEVLRNPDAWIPAVGAAMPEGPCPEFAACPLISYALVPYAPWPSARDRSADREWMQLPARDLWAHVPGYESDEENDHPDCEAKIAGQARESLREVVKQLGDDWEELSVMYFKPPVYKTKSKDKAERAETRDVQNRIPSILTPSFRIEHTDAPVVRDTLLSNGMTATSGRDWLVQWSGPGLRDMAYHEMNEFQRVNHFPGSTELTRKDRLWMNFRDMAETFGSEAFDFVPQTFVLPEQVQEFLEVYNKKGGLWIVKPHASSRGRGIFVLKDVADLPLNEVSVVSQYVKNPLLIQGLKFDLRVYVLVTSYEPLRVYVYREGLVRFACRPYSNDPQHLTDAYRHLTNYSINKGSATFVENSQVHADNVGHKWSFSALNRHLKCTGVDVQLMWTRIMDVIMKSLLAVEPVIGARTKTTACHSHNCFELYGFDVLVDKELKPWLLEVNLSPSMQADSPLDWQIKGSLLADCFNLVGINRVSKQRLAEATRAKAKVLKVPGKPPGPPERRKRQFTRGRSALLRPKESVEADAEELYDLPSVPLGALELEELRSAANALLECTRNRNFIRLFPTSRAVQHYAVIVDSQEAMKPWPRGRKPAERLTSSQVLASLLFGPPPSHGTALEARPRCRAILCCRRIAVARPREDPQCEDGEEAQQALPCARAKVVRARSVATLGWEKMEKSGARLRSNREDPATSALQENGCRLAILEYLIRVHNRCSQLSHADRHKASQPEVTARLDAFCSIRSQANYGDDTTVVDRLQMACRAEMIRLVKLYWEHGSVLDGSVIHLASLLPALARRSEGQQALEKLALMTAAELERFLVGPTCDAQFRALLENYLVAGRGYKSPSQRGILRSRSAAPGLGGVRRAESATLVAGPLSELLCLPLTVGRAETPSQEKGRSNRRVMMKRTPAESLMEAGDVEPDSVAEVVKDPLPVARSRPQSGRSRASSRPASGRALSNSRPPSRGGRSRPGSAVKLEETPKASARLELPLQSLESEDALTSFVSHMERNERNERMESKVSLTSLSPSPSRRRNLERTPLAAPFPKGDEPGSSPFAKSARIKLFQFATCDIEL</sequence>
<keyword evidence="14" id="KW-1185">Reference proteome</keyword>
<keyword evidence="3 7" id="KW-0067">ATP-binding</keyword>
<evidence type="ECO:0000313" key="14">
    <source>
        <dbReference type="Proteomes" id="UP001152797"/>
    </source>
</evidence>
<keyword evidence="6" id="KW-0040">ANK repeat</keyword>
<feature type="compositionally biased region" description="Basic residues" evidence="8">
    <location>
        <begin position="802"/>
        <end position="812"/>
    </location>
</feature>
<keyword evidence="1" id="KW-0436">Ligase</keyword>
<dbReference type="SUPFAM" id="SSF143503">
    <property type="entry name" value="PUG domain-like"/>
    <property type="match status" value="1"/>
</dbReference>
<feature type="compositionally biased region" description="Low complexity" evidence="8">
    <location>
        <begin position="2646"/>
        <end position="2683"/>
    </location>
</feature>
<feature type="region of interest" description="Disordered" evidence="8">
    <location>
        <begin position="866"/>
        <end position="914"/>
    </location>
</feature>
<dbReference type="EMBL" id="CAMXCT030003435">
    <property type="protein sequence ID" value="CAL4791758.1"/>
    <property type="molecule type" value="Genomic_DNA"/>
</dbReference>
<feature type="region of interest" description="Disordered" evidence="8">
    <location>
        <begin position="2204"/>
        <end position="2225"/>
    </location>
</feature>
<dbReference type="EMBL" id="CAMXCT020003435">
    <property type="protein sequence ID" value="CAL1157821.1"/>
    <property type="molecule type" value="Genomic_DNA"/>
</dbReference>
<proteinExistence type="predicted"/>
<dbReference type="Pfam" id="PF00069">
    <property type="entry name" value="Pkinase"/>
    <property type="match status" value="1"/>
</dbReference>
<dbReference type="InterPro" id="IPR029063">
    <property type="entry name" value="SAM-dependent_MTases_sf"/>
</dbReference>
<dbReference type="Gene3D" id="3.30.470.20">
    <property type="entry name" value="ATP-grasp fold, B domain"/>
    <property type="match status" value="1"/>
</dbReference>
<dbReference type="Gene3D" id="1.10.30.10">
    <property type="entry name" value="High mobility group box domain"/>
    <property type="match status" value="1"/>
</dbReference>
<dbReference type="CDD" id="cd09212">
    <property type="entry name" value="PUB"/>
    <property type="match status" value="1"/>
</dbReference>
<dbReference type="InterPro" id="IPR000719">
    <property type="entry name" value="Prot_kinase_dom"/>
</dbReference>
<dbReference type="OrthoDB" id="248923at2759"/>
<dbReference type="SMART" id="SM00220">
    <property type="entry name" value="S_TKc"/>
    <property type="match status" value="1"/>
</dbReference>
<dbReference type="PANTHER" id="PTHR12241">
    <property type="entry name" value="TUBULIN POLYGLUTAMYLASE"/>
    <property type="match status" value="1"/>
</dbReference>
<feature type="region of interest" description="Disordered" evidence="8">
    <location>
        <begin position="2641"/>
        <end position="2694"/>
    </location>
</feature>
<keyword evidence="13" id="KW-0808">Transferase</keyword>
<feature type="compositionally biased region" description="Basic and acidic residues" evidence="8">
    <location>
        <begin position="2718"/>
        <end position="2728"/>
    </location>
</feature>
<keyword evidence="13" id="KW-0418">Kinase</keyword>
<feature type="chain" id="PRO_5043271072" description="Tubulin--tyrosine ligase-like protein 5" evidence="9">
    <location>
        <begin position="21"/>
        <end position="2783"/>
    </location>
</feature>
<dbReference type="GO" id="GO:0005524">
    <property type="term" value="F:ATP binding"/>
    <property type="evidence" value="ECO:0007669"/>
    <property type="project" value="UniProtKB-UniRule"/>
</dbReference>
<dbReference type="Pfam" id="PF12796">
    <property type="entry name" value="Ank_2"/>
    <property type="match status" value="1"/>
</dbReference>
<feature type="binding site" evidence="7">
    <location>
        <position position="962"/>
    </location>
    <ligand>
        <name>ATP</name>
        <dbReference type="ChEBI" id="CHEBI:30616"/>
    </ligand>
</feature>
<dbReference type="InterPro" id="IPR011009">
    <property type="entry name" value="Kinase-like_dom_sf"/>
</dbReference>
<evidence type="ECO:0000313" key="13">
    <source>
        <dbReference type="EMBL" id="CAL4791758.1"/>
    </source>
</evidence>